<evidence type="ECO:0000256" key="3">
    <source>
        <dbReference type="SAM" id="MobiDB-lite"/>
    </source>
</evidence>
<feature type="domain" description="Peptidoglycan hydrolase PcsB coiled-coil" evidence="5">
    <location>
        <begin position="86"/>
        <end position="151"/>
    </location>
</feature>
<dbReference type="EMBL" id="AP019791">
    <property type="protein sequence ID" value="BBL81151.1"/>
    <property type="molecule type" value="Genomic_DNA"/>
</dbReference>
<protein>
    <submittedName>
        <fullName evidence="7">Uncharacterized protein</fullName>
    </submittedName>
</protein>
<dbReference type="AlphaFoldDB" id="A0A510HMC7"/>
<sequence>MSRRFIVLLLACLLAAGAFVLPAGAQTTDEVRKKRAEVAQVEARLAQLQTEVAAAYQGYERAVGEVEALNRRIDATSEDLITAERELAEARSALEAQAARVYTSGNVGFLDVLVGVEDFSEFATRVELWVRLLQAQQERVEQVKEVRAELAARQQALEEQRERRMALVERAAERRAEAVQLEAQTREYLTSLNGELQAAIQARVFAKQAARERQERILAARRMELVERIQRQAELAQQRAAEQREAAERAAAQRAAAQRAAEEAQRRAELAQQRAAERAAREEAQRQAELAQQRAAEQQRQAELAQQQAAAEQAAAEQAQQQAAAERAAAEQAAEQTVPVEQASYEAPTGVQQPVPEAQPAVSEPQDAQQAGPVQEEQGGAGQDAAGGGTQGGTSNPPSGGSGGGNPGLSGYPTSHPNYPWQPHVAQVAHHIEQKFGVTPTSYAGHSPSGDLAIDFMVGGNCSQLGWDVANYIAANADAFKVDYVMFCDKFYSTFPNWNGPAYTWVYWGDGAHYDHVHVSFKS</sequence>
<feature type="compositionally biased region" description="Low complexity" evidence="3">
    <location>
        <begin position="322"/>
        <end position="336"/>
    </location>
</feature>
<dbReference type="InterPro" id="IPR057309">
    <property type="entry name" value="PcsB_CC"/>
</dbReference>
<evidence type="ECO:0000313" key="7">
    <source>
        <dbReference type="EMBL" id="BBL81151.1"/>
    </source>
</evidence>
<feature type="compositionally biased region" description="Gly residues" evidence="3">
    <location>
        <begin position="379"/>
        <end position="392"/>
    </location>
</feature>
<feature type="chain" id="PRO_5022202450" evidence="4">
    <location>
        <begin position="26"/>
        <end position="523"/>
    </location>
</feature>
<evidence type="ECO:0000256" key="2">
    <source>
        <dbReference type="SAM" id="Coils"/>
    </source>
</evidence>
<evidence type="ECO:0000256" key="4">
    <source>
        <dbReference type="SAM" id="SignalP"/>
    </source>
</evidence>
<dbReference type="Gene3D" id="6.10.250.3150">
    <property type="match status" value="1"/>
</dbReference>
<evidence type="ECO:0000259" key="5">
    <source>
        <dbReference type="Pfam" id="PF24568"/>
    </source>
</evidence>
<gene>
    <name evidence="7" type="ORF">RxyAA322_30050</name>
</gene>
<dbReference type="Pfam" id="PF26571">
    <property type="entry name" value="VldE"/>
    <property type="match status" value="1"/>
</dbReference>
<feature type="compositionally biased region" description="Low complexity" evidence="3">
    <location>
        <begin position="249"/>
        <end position="259"/>
    </location>
</feature>
<dbReference type="Pfam" id="PF24568">
    <property type="entry name" value="CC_PcsB"/>
    <property type="match status" value="1"/>
</dbReference>
<dbReference type="InterPro" id="IPR058593">
    <property type="entry name" value="ARB_07466-like_C"/>
</dbReference>
<keyword evidence="1 4" id="KW-0732">Signal</keyword>
<feature type="compositionally biased region" description="Basic and acidic residues" evidence="3">
    <location>
        <begin position="260"/>
        <end position="286"/>
    </location>
</feature>
<feature type="region of interest" description="Disordered" evidence="3">
    <location>
        <begin position="246"/>
        <end position="295"/>
    </location>
</feature>
<reference evidence="7" key="1">
    <citation type="journal article" date="2019" name="Microbiol. Resour. Announc.">
        <title>Complete Genome Sequence of Rubrobacter xylanophilus Strain AA3-22, Isolated from Arima Onsen in Japan.</title>
        <authorList>
            <person name="Tomariguchi N."/>
            <person name="Miyazaki K."/>
        </authorList>
    </citation>
    <scope>NUCLEOTIDE SEQUENCE [LARGE SCALE GENOMIC DNA]</scope>
    <source>
        <strain evidence="7">AA3-22</strain>
    </source>
</reference>
<proteinExistence type="predicted"/>
<feature type="coiled-coil region" evidence="2">
    <location>
        <begin position="133"/>
        <end position="177"/>
    </location>
</feature>
<accession>A0A510HMC7</accession>
<evidence type="ECO:0000256" key="1">
    <source>
        <dbReference type="ARBA" id="ARBA00022729"/>
    </source>
</evidence>
<feature type="coiled-coil region" evidence="2">
    <location>
        <begin position="31"/>
        <end position="100"/>
    </location>
</feature>
<keyword evidence="8" id="KW-1185">Reference proteome</keyword>
<evidence type="ECO:0000313" key="8">
    <source>
        <dbReference type="Proteomes" id="UP000318065"/>
    </source>
</evidence>
<dbReference type="OrthoDB" id="2989771at2"/>
<feature type="signal peptide" evidence="4">
    <location>
        <begin position="1"/>
        <end position="25"/>
    </location>
</feature>
<name>A0A510HMC7_9ACTN</name>
<dbReference type="Proteomes" id="UP000318065">
    <property type="component" value="Chromosome"/>
</dbReference>
<evidence type="ECO:0000259" key="6">
    <source>
        <dbReference type="Pfam" id="PF26571"/>
    </source>
</evidence>
<keyword evidence="2" id="KW-0175">Coiled coil</keyword>
<feature type="region of interest" description="Disordered" evidence="3">
    <location>
        <begin position="322"/>
        <end position="421"/>
    </location>
</feature>
<dbReference type="RefSeq" id="WP_143529074.1">
    <property type="nucleotide sequence ID" value="NZ_AP019791.1"/>
</dbReference>
<feature type="domain" description="ARB-07466-like C-terminal" evidence="6">
    <location>
        <begin position="422"/>
        <end position="499"/>
    </location>
</feature>
<organism evidence="7 8">
    <name type="scientific">Rubrobacter xylanophilus</name>
    <dbReference type="NCBI Taxonomy" id="49319"/>
    <lineage>
        <taxon>Bacteria</taxon>
        <taxon>Bacillati</taxon>
        <taxon>Actinomycetota</taxon>
        <taxon>Rubrobacteria</taxon>
        <taxon>Rubrobacterales</taxon>
        <taxon>Rubrobacteraceae</taxon>
        <taxon>Rubrobacter</taxon>
    </lineage>
</organism>